<accession>A0A918RXW0</accession>
<dbReference type="RefSeq" id="WP_189402105.1">
    <property type="nucleotide sequence ID" value="NZ_BMXA01000005.1"/>
</dbReference>
<sequence>MWKSKFGVIAIAGMVMLGVVADEAHAAKKYRIYGDKVTGSRMRPVEVESLVPFDKTYDELNSSQKKAFRSMYGVLKETEHPPYPVSGTEEIYRALIKANKLVAVPGKLFLVANVNAQGSVENVAVYNSPDKRITEIATNLMLVIKFKPAECNGAPCAMEFPFEMDFRELTRVELEAMRRNRQAG</sequence>
<dbReference type="AlphaFoldDB" id="A0A918RXW0"/>
<evidence type="ECO:0000313" key="2">
    <source>
        <dbReference type="Proteomes" id="UP000614811"/>
    </source>
</evidence>
<keyword evidence="2" id="KW-1185">Reference proteome</keyword>
<dbReference type="EMBL" id="BMXA01000005">
    <property type="protein sequence ID" value="GHA15756.1"/>
    <property type="molecule type" value="Genomic_DNA"/>
</dbReference>
<gene>
    <name evidence="1" type="ORF">GCM10008090_26680</name>
</gene>
<comment type="caution">
    <text evidence="1">The sequence shown here is derived from an EMBL/GenBank/DDBJ whole genome shotgun (WGS) entry which is preliminary data.</text>
</comment>
<dbReference type="Proteomes" id="UP000614811">
    <property type="component" value="Unassembled WGS sequence"/>
</dbReference>
<reference evidence="1" key="1">
    <citation type="journal article" date="2014" name="Int. J. Syst. Evol. Microbiol.">
        <title>Complete genome sequence of Corynebacterium casei LMG S-19264T (=DSM 44701T), isolated from a smear-ripened cheese.</title>
        <authorList>
            <consortium name="US DOE Joint Genome Institute (JGI-PGF)"/>
            <person name="Walter F."/>
            <person name="Albersmeier A."/>
            <person name="Kalinowski J."/>
            <person name="Ruckert C."/>
        </authorList>
    </citation>
    <scope>NUCLEOTIDE SEQUENCE</scope>
    <source>
        <strain evidence="1">KCTC 12711</strain>
    </source>
</reference>
<reference evidence="1" key="2">
    <citation type="submission" date="2020-09" db="EMBL/GenBank/DDBJ databases">
        <authorList>
            <person name="Sun Q."/>
            <person name="Kim S."/>
        </authorList>
    </citation>
    <scope>NUCLEOTIDE SEQUENCE</scope>
    <source>
        <strain evidence="1">KCTC 12711</strain>
    </source>
</reference>
<proteinExistence type="predicted"/>
<evidence type="ECO:0000313" key="1">
    <source>
        <dbReference type="EMBL" id="GHA15756.1"/>
    </source>
</evidence>
<dbReference type="Gene3D" id="3.30.1150.10">
    <property type="match status" value="1"/>
</dbReference>
<name>A0A918RXW0_9GAMM</name>
<dbReference type="SUPFAM" id="SSF74653">
    <property type="entry name" value="TolA/TonB C-terminal domain"/>
    <property type="match status" value="1"/>
</dbReference>
<protein>
    <submittedName>
        <fullName evidence="1">Uncharacterized protein</fullName>
    </submittedName>
</protein>
<organism evidence="1 2">
    <name type="scientific">Arenicella chitinivorans</name>
    <dbReference type="NCBI Taxonomy" id="1329800"/>
    <lineage>
        <taxon>Bacteria</taxon>
        <taxon>Pseudomonadati</taxon>
        <taxon>Pseudomonadota</taxon>
        <taxon>Gammaproteobacteria</taxon>
        <taxon>Arenicellales</taxon>
        <taxon>Arenicellaceae</taxon>
        <taxon>Arenicella</taxon>
    </lineage>
</organism>